<gene>
    <name evidence="1" type="ORF">D805_1098</name>
</gene>
<organism evidence="1 2">
    <name type="scientific">Bifidobacterium thermophilum RBL67</name>
    <dbReference type="NCBI Taxonomy" id="1254439"/>
    <lineage>
        <taxon>Bacteria</taxon>
        <taxon>Bacillati</taxon>
        <taxon>Actinomycetota</taxon>
        <taxon>Actinomycetes</taxon>
        <taxon>Bifidobacteriales</taxon>
        <taxon>Bifidobacteriaceae</taxon>
        <taxon>Bifidobacterium</taxon>
    </lineage>
</organism>
<dbReference type="PATRIC" id="fig|1254439.12.peg.1091"/>
<sequence length="58" mass="6708">MEFQTLSASAPNRRIPRTKRDFLRIAVNLGGWYVVSSHAFQPGCRRLIRRHQAANTVR</sequence>
<dbReference type="KEGG" id="btp:D805_1098"/>
<evidence type="ECO:0000313" key="2">
    <source>
        <dbReference type="Proteomes" id="UP000011835"/>
    </source>
</evidence>
<keyword evidence="2" id="KW-1185">Reference proteome</keyword>
<protein>
    <submittedName>
        <fullName evidence="1">Uncharacterized protein</fullName>
    </submittedName>
</protein>
<proteinExistence type="predicted"/>
<reference evidence="1 2" key="1">
    <citation type="journal article" date="2013" name="Genome Announc.">
        <title>Complete Genome Sequence of the Probiotic Bifidobacterium thermophilum Strain RBL67.</title>
        <authorList>
            <person name="Jans C."/>
            <person name="Lacroix C."/>
            <person name="Follador R."/>
            <person name="Stevens M.J."/>
        </authorList>
    </citation>
    <scope>NUCLEOTIDE SEQUENCE [LARGE SCALE GENOMIC DNA]</scope>
    <source>
        <strain evidence="1 2">RBL67</strain>
    </source>
</reference>
<dbReference type="AlphaFoldDB" id="M4RD07"/>
<evidence type="ECO:0000313" key="1">
    <source>
        <dbReference type="EMBL" id="AGH41365.1"/>
    </source>
</evidence>
<accession>M4RD07</accession>
<dbReference type="EMBL" id="CP004346">
    <property type="protein sequence ID" value="AGH41365.1"/>
    <property type="molecule type" value="Genomic_DNA"/>
</dbReference>
<dbReference type="Proteomes" id="UP000011835">
    <property type="component" value="Chromosome"/>
</dbReference>
<dbReference type="HOGENOM" id="CLU_2970193_0_0_11"/>
<name>M4RD07_9BIFI</name>